<organism evidence="7">
    <name type="scientific">Aplanochytrium stocchinoi</name>
    <dbReference type="NCBI Taxonomy" id="215587"/>
    <lineage>
        <taxon>Eukaryota</taxon>
        <taxon>Sar</taxon>
        <taxon>Stramenopiles</taxon>
        <taxon>Bigyra</taxon>
        <taxon>Labyrinthulomycetes</taxon>
        <taxon>Thraustochytrida</taxon>
        <taxon>Thraustochytriidae</taxon>
        <taxon>Aplanochytrium</taxon>
    </lineage>
</organism>
<dbReference type="AlphaFoldDB" id="A0A7S3LHC3"/>
<dbReference type="InterPro" id="IPR004853">
    <property type="entry name" value="Sugar_P_trans_dom"/>
</dbReference>
<dbReference type="SUPFAM" id="SSF103481">
    <property type="entry name" value="Multidrug resistance efflux transporter EmrE"/>
    <property type="match status" value="1"/>
</dbReference>
<feature type="transmembrane region" description="Helical" evidence="5">
    <location>
        <begin position="42"/>
        <end position="61"/>
    </location>
</feature>
<reference evidence="7" key="1">
    <citation type="submission" date="2021-01" db="EMBL/GenBank/DDBJ databases">
        <authorList>
            <person name="Corre E."/>
            <person name="Pelletier E."/>
            <person name="Niang G."/>
            <person name="Scheremetjew M."/>
            <person name="Finn R."/>
            <person name="Kale V."/>
            <person name="Holt S."/>
            <person name="Cochrane G."/>
            <person name="Meng A."/>
            <person name="Brown T."/>
            <person name="Cohen L."/>
        </authorList>
    </citation>
    <scope>NUCLEOTIDE SEQUENCE</scope>
    <source>
        <strain evidence="7">GSBS06</strain>
    </source>
</reference>
<dbReference type="InterPro" id="IPR050186">
    <property type="entry name" value="TPT_transporter"/>
</dbReference>
<evidence type="ECO:0000256" key="2">
    <source>
        <dbReference type="ARBA" id="ARBA00022692"/>
    </source>
</evidence>
<comment type="subcellular location">
    <subcellularLocation>
        <location evidence="1">Membrane</location>
        <topology evidence="1">Multi-pass membrane protein</topology>
    </subcellularLocation>
</comment>
<evidence type="ECO:0000256" key="4">
    <source>
        <dbReference type="ARBA" id="ARBA00023136"/>
    </source>
</evidence>
<dbReference type="EMBL" id="HBIN01002314">
    <property type="protein sequence ID" value="CAE0431164.1"/>
    <property type="molecule type" value="Transcribed_RNA"/>
</dbReference>
<evidence type="ECO:0000313" key="7">
    <source>
        <dbReference type="EMBL" id="CAE0431164.1"/>
    </source>
</evidence>
<feature type="transmembrane region" description="Helical" evidence="5">
    <location>
        <begin position="232"/>
        <end position="251"/>
    </location>
</feature>
<evidence type="ECO:0000256" key="3">
    <source>
        <dbReference type="ARBA" id="ARBA00022989"/>
    </source>
</evidence>
<accession>A0A7S3LHC3</accession>
<evidence type="ECO:0000256" key="5">
    <source>
        <dbReference type="SAM" id="Phobius"/>
    </source>
</evidence>
<proteinExistence type="predicted"/>
<sequence>MASPEREKVVVIGLAILLWYLSSAVANTTSRKFLTSVPVPLFLSLVQFSVATLLLHIYLRVLKFQPYKELPIFRPTKARTTALRLAAVYTTGFIFVNAGYVIVNVSLAETLRSAEPLVSVVLAMIWLKHEKVTNLMLVSMVPIVVGGGLSSFGDSTFSPMGLLFVTISNLSFSLRSLLTKKLQEDYSGDALNVFYHVSRIGLIYLVLINLGLEIMGVMLGLVHLRASACLDVLTFDLLQVLCINGFCYFLYNQMSFFVLSKVEMVTHAVANAFRRVVTILVSVWYFGNEINTINAMGICLAISGVLLYSKSKDNIRKEQIVLG</sequence>
<keyword evidence="2 5" id="KW-0812">Transmembrane</keyword>
<protein>
    <recommendedName>
        <fullName evidence="6">Sugar phosphate transporter domain-containing protein</fullName>
    </recommendedName>
</protein>
<keyword evidence="4 5" id="KW-0472">Membrane</keyword>
<dbReference type="Pfam" id="PF03151">
    <property type="entry name" value="TPT"/>
    <property type="match status" value="1"/>
</dbReference>
<dbReference type="PANTHER" id="PTHR11132">
    <property type="entry name" value="SOLUTE CARRIER FAMILY 35"/>
    <property type="match status" value="1"/>
</dbReference>
<dbReference type="InterPro" id="IPR037185">
    <property type="entry name" value="EmrE-like"/>
</dbReference>
<evidence type="ECO:0000259" key="6">
    <source>
        <dbReference type="Pfam" id="PF03151"/>
    </source>
</evidence>
<feature type="transmembrane region" description="Helical" evidence="5">
    <location>
        <begin position="159"/>
        <end position="178"/>
    </location>
</feature>
<feature type="transmembrane region" description="Helical" evidence="5">
    <location>
        <begin position="272"/>
        <end position="287"/>
    </location>
</feature>
<feature type="domain" description="Sugar phosphate transporter" evidence="6">
    <location>
        <begin position="11"/>
        <end position="309"/>
    </location>
</feature>
<name>A0A7S3LHC3_9STRA</name>
<keyword evidence="3 5" id="KW-1133">Transmembrane helix</keyword>
<evidence type="ECO:0000256" key="1">
    <source>
        <dbReference type="ARBA" id="ARBA00004141"/>
    </source>
</evidence>
<feature type="transmembrane region" description="Helical" evidence="5">
    <location>
        <begin position="293"/>
        <end position="309"/>
    </location>
</feature>
<feature type="transmembrane region" description="Helical" evidence="5">
    <location>
        <begin position="82"/>
        <end position="103"/>
    </location>
</feature>
<dbReference type="GO" id="GO:0016020">
    <property type="term" value="C:membrane"/>
    <property type="evidence" value="ECO:0007669"/>
    <property type="project" value="UniProtKB-SubCell"/>
</dbReference>
<gene>
    <name evidence="7" type="ORF">ASTO00021_LOCUS1508</name>
</gene>
<feature type="transmembrane region" description="Helical" evidence="5">
    <location>
        <begin position="190"/>
        <end position="212"/>
    </location>
</feature>